<dbReference type="SUPFAM" id="SSF81301">
    <property type="entry name" value="Nucleotidyltransferase"/>
    <property type="match status" value="1"/>
</dbReference>
<dbReference type="Proteomes" id="UP000823617">
    <property type="component" value="Unassembled WGS sequence"/>
</dbReference>
<dbReference type="Gene3D" id="3.10.20.30">
    <property type="match status" value="1"/>
</dbReference>
<dbReference type="SMART" id="SM00954">
    <property type="entry name" value="RelA_SpoT"/>
    <property type="match status" value="1"/>
</dbReference>
<dbReference type="InterPro" id="IPR012676">
    <property type="entry name" value="TGS-like"/>
</dbReference>
<feature type="domain" description="TGS" evidence="2">
    <location>
        <begin position="405"/>
        <end position="475"/>
    </location>
</feature>
<reference evidence="3" key="1">
    <citation type="submission" date="2020-10" db="EMBL/GenBank/DDBJ databases">
        <authorList>
            <person name="Gilroy R."/>
        </authorList>
    </citation>
    <scope>NUCLEOTIDE SEQUENCE</scope>
    <source>
        <strain evidence="3">B1-3475</strain>
    </source>
</reference>
<dbReference type="CDD" id="cd05399">
    <property type="entry name" value="NT_Rel-Spo_like"/>
    <property type="match status" value="1"/>
</dbReference>
<dbReference type="PANTHER" id="PTHR21262:SF31">
    <property type="entry name" value="GTP PYROPHOSPHOKINASE"/>
    <property type="match status" value="1"/>
</dbReference>
<evidence type="ECO:0000259" key="2">
    <source>
        <dbReference type="PROSITE" id="PS51880"/>
    </source>
</evidence>
<comment type="caution">
    <text evidence="3">The sequence shown here is derived from an EMBL/GenBank/DDBJ whole genome shotgun (WGS) entry which is preliminary data.</text>
</comment>
<dbReference type="GO" id="GO:0005886">
    <property type="term" value="C:plasma membrane"/>
    <property type="evidence" value="ECO:0007669"/>
    <property type="project" value="TreeGrafter"/>
</dbReference>
<dbReference type="Pfam" id="PF13291">
    <property type="entry name" value="ACT_4"/>
    <property type="match status" value="1"/>
</dbReference>
<dbReference type="InterPro" id="IPR007685">
    <property type="entry name" value="RelA_SpoT"/>
</dbReference>
<gene>
    <name evidence="3" type="ORF">IAC08_05970</name>
</gene>
<protein>
    <submittedName>
        <fullName evidence="3">Bifunctional (P)ppGpp synthetase/guanosine-3',5'-bis(Diphosphate) 3'-pyrophosphohydrolase</fullName>
    </submittedName>
</protein>
<dbReference type="Gene3D" id="1.10.3210.10">
    <property type="entry name" value="Hypothetical protein af1432"/>
    <property type="match status" value="1"/>
</dbReference>
<dbReference type="Pfam" id="PF04607">
    <property type="entry name" value="RelA_SpoT"/>
    <property type="match status" value="1"/>
</dbReference>
<dbReference type="FunFam" id="3.10.20.30:FF:000002">
    <property type="entry name" value="GTP pyrophosphokinase (RelA/SpoT)"/>
    <property type="match status" value="1"/>
</dbReference>
<dbReference type="CDD" id="cd01668">
    <property type="entry name" value="TGS_RSH"/>
    <property type="match status" value="1"/>
</dbReference>
<dbReference type="InterPro" id="IPR043519">
    <property type="entry name" value="NT_sf"/>
</dbReference>
<dbReference type="Pfam" id="PF13328">
    <property type="entry name" value="HD_4"/>
    <property type="match status" value="1"/>
</dbReference>
<dbReference type="SUPFAM" id="SSF109604">
    <property type="entry name" value="HD-domain/PDEase-like"/>
    <property type="match status" value="1"/>
</dbReference>
<dbReference type="SUPFAM" id="SSF81271">
    <property type="entry name" value="TGS-like"/>
    <property type="match status" value="1"/>
</dbReference>
<dbReference type="Pfam" id="PF02824">
    <property type="entry name" value="TGS"/>
    <property type="match status" value="1"/>
</dbReference>
<dbReference type="InterPro" id="IPR033655">
    <property type="entry name" value="TGS_RelA/SpoT"/>
</dbReference>
<dbReference type="EMBL" id="JADIMK010000064">
    <property type="protein sequence ID" value="MBO8455933.1"/>
    <property type="molecule type" value="Genomic_DNA"/>
</dbReference>
<dbReference type="Gene3D" id="3.30.460.10">
    <property type="entry name" value="Beta Polymerase, domain 2"/>
    <property type="match status" value="1"/>
</dbReference>
<dbReference type="FunFam" id="1.10.3210.10:FF:000001">
    <property type="entry name" value="GTP pyrophosphokinase RelA"/>
    <property type="match status" value="1"/>
</dbReference>
<dbReference type="PROSITE" id="PS51880">
    <property type="entry name" value="TGS"/>
    <property type="match status" value="1"/>
</dbReference>
<evidence type="ECO:0000313" key="4">
    <source>
        <dbReference type="Proteomes" id="UP000823617"/>
    </source>
</evidence>
<organism evidence="3 4">
    <name type="scientific">Candidatus Cryptobacteroides intestinigallinarum</name>
    <dbReference type="NCBI Taxonomy" id="2840767"/>
    <lineage>
        <taxon>Bacteria</taxon>
        <taxon>Pseudomonadati</taxon>
        <taxon>Bacteroidota</taxon>
        <taxon>Bacteroidia</taxon>
        <taxon>Bacteroidales</taxon>
        <taxon>Candidatus Cryptobacteroides</taxon>
    </lineage>
</organism>
<dbReference type="GO" id="GO:0015969">
    <property type="term" value="P:guanosine tetraphosphate metabolic process"/>
    <property type="evidence" value="ECO:0007669"/>
    <property type="project" value="InterPro"/>
</dbReference>
<dbReference type="InterPro" id="IPR004811">
    <property type="entry name" value="RelA/Spo_fam"/>
</dbReference>
<dbReference type="InterPro" id="IPR004095">
    <property type="entry name" value="TGS"/>
</dbReference>
<dbReference type="NCBIfam" id="TIGR00691">
    <property type="entry name" value="spoT_relA"/>
    <property type="match status" value="1"/>
</dbReference>
<proteinExistence type="inferred from homology"/>
<reference evidence="3" key="2">
    <citation type="journal article" date="2021" name="PeerJ">
        <title>Extensive microbial diversity within the chicken gut microbiome revealed by metagenomics and culture.</title>
        <authorList>
            <person name="Gilroy R."/>
            <person name="Ravi A."/>
            <person name="Getino M."/>
            <person name="Pursley I."/>
            <person name="Horton D.L."/>
            <person name="Alikhan N.F."/>
            <person name="Baker D."/>
            <person name="Gharbi K."/>
            <person name="Hall N."/>
            <person name="Watson M."/>
            <person name="Adriaenssens E.M."/>
            <person name="Foster-Nyarko E."/>
            <person name="Jarju S."/>
            <person name="Secka A."/>
            <person name="Antonio M."/>
            <person name="Oren A."/>
            <person name="Chaudhuri R.R."/>
            <person name="La Ragione R."/>
            <person name="Hildebrand F."/>
            <person name="Pallen M.J."/>
        </authorList>
    </citation>
    <scope>NUCLEOTIDE SEQUENCE</scope>
    <source>
        <strain evidence="3">B1-3475</strain>
    </source>
</reference>
<sequence length="749" mass="86249">MSVSEFTQADYEVIAREYADLKEIARKRCANQAELDVVQKAFEFANEAHKGVRRRSGEPYILHPIAVAKIVVSNIGLGYKSIAAALLHDVVEDTDYTVDDIRNLFGDKIASLVDGLTKIKTVLDNEDKAKQKSMQAENFKRILLTLNDDVRVVLIKLADRLHNCRTIEFMPEYKREKILSETMFIFIPLAHRLGLYEVKSEMEDIWLRYKEPEVFNDITAKINRNINDKEKEIDEFILPISNALKAAGFDFEIKKRVKTPYSIWHKMVTKNITFDQIYDLYAVRIIFNPDSNSKENERDQCYHVFSIITGIYRYKSDRIRDWVKHPKNNGYEALHCTVMSHSGIWIEVQIRTRRMNDIAEKGIAAHWAYKKDGFVSENDSEMDKWINKVKEILVDPDVNALELLDMIHNDLTSTDIFVFTPKGEQKSIQKGATALDFAYLIHTEIGNKAIAAKVNMKLVPLSYELRTGDQVEIITAENEKPKREWLQFLQTRKAKNIVLDYFKGERQESIKIGKKIIEEQLAAIGRKPDDKTLAAMMDGYEVFEENPDELYFRVGLGLLKLNNLEDIIRDSQEKSTKTKPWNFSWFKGKEKDKEKPKDEDRYVIDPDDPAHKYVIASCCNPIPGDSVVGFISSDGIITVHKKSCPVANSIAAKHGDRIMVPEWKGVESDRSFLVRLSLKGFDRMGIINEISRYISLVMNVNIRRFYLGTEGGVFEGYIDLYVHDKDDVEKLTKKLNKIEGIQSVVRTDL</sequence>
<dbReference type="InterPro" id="IPR002912">
    <property type="entry name" value="ACT_dom"/>
</dbReference>
<evidence type="ECO:0000313" key="3">
    <source>
        <dbReference type="EMBL" id="MBO8455933.1"/>
    </source>
</evidence>
<name>A0A9D9HLA4_9BACT</name>
<dbReference type="SMART" id="SM00471">
    <property type="entry name" value="HDc"/>
    <property type="match status" value="1"/>
</dbReference>
<dbReference type="Gene3D" id="3.30.70.260">
    <property type="match status" value="1"/>
</dbReference>
<comment type="function">
    <text evidence="1">In eubacteria ppGpp (guanosine 3'-diphosphate 5'-diphosphate) is a mediator of the stringent response that coordinates a variety of cellular activities in response to changes in nutritional abundance.</text>
</comment>
<dbReference type="InterPro" id="IPR012675">
    <property type="entry name" value="Beta-grasp_dom_sf"/>
</dbReference>
<evidence type="ECO:0000256" key="1">
    <source>
        <dbReference type="RuleBase" id="RU003847"/>
    </source>
</evidence>
<accession>A0A9D9HLA4</accession>
<dbReference type="InterPro" id="IPR045865">
    <property type="entry name" value="ACT-like_dom_sf"/>
</dbReference>
<dbReference type="AlphaFoldDB" id="A0A9D9HLA4"/>
<dbReference type="PANTHER" id="PTHR21262">
    <property type="entry name" value="GUANOSINE-3',5'-BIS DIPHOSPHATE 3'-PYROPHOSPHOHYDROLASE"/>
    <property type="match status" value="1"/>
</dbReference>
<dbReference type="InterPro" id="IPR003607">
    <property type="entry name" value="HD/PDEase_dom"/>
</dbReference>
<dbReference type="CDD" id="cd00077">
    <property type="entry name" value="HDc"/>
    <property type="match status" value="1"/>
</dbReference>
<dbReference type="SUPFAM" id="SSF55021">
    <property type="entry name" value="ACT-like"/>
    <property type="match status" value="1"/>
</dbReference>
<comment type="similarity">
    <text evidence="1">Belongs to the relA/spoT family.</text>
</comment>